<dbReference type="GO" id="GO:0070475">
    <property type="term" value="P:rRNA base methylation"/>
    <property type="evidence" value="ECO:0007669"/>
    <property type="project" value="UniProtKB-UniRule"/>
</dbReference>
<reference evidence="8 9" key="1">
    <citation type="journal article" date="2017" name="ISME J.">
        <title>Energy and carbon metabolisms in a deep terrestrial subsurface fluid microbial community.</title>
        <authorList>
            <person name="Momper L."/>
            <person name="Jungbluth S.P."/>
            <person name="Lee M.D."/>
            <person name="Amend J.P."/>
        </authorList>
    </citation>
    <scope>NUCLEOTIDE SEQUENCE [LARGE SCALE GENOMIC DNA]</scope>
    <source>
        <strain evidence="8">SURF_26</strain>
    </source>
</reference>
<dbReference type="GO" id="GO:0005737">
    <property type="term" value="C:cytoplasm"/>
    <property type="evidence" value="ECO:0007669"/>
    <property type="project" value="UniProtKB-SubCell"/>
</dbReference>
<dbReference type="InterPro" id="IPR029063">
    <property type="entry name" value="SAM-dependent_MTases_sf"/>
</dbReference>
<evidence type="ECO:0000256" key="2">
    <source>
        <dbReference type="ARBA" id="ARBA00022490"/>
    </source>
</evidence>
<gene>
    <name evidence="7 8" type="primary">rsmH</name>
    <name evidence="8" type="ORF">C4541_07865</name>
</gene>
<feature type="binding site" evidence="7">
    <location>
        <position position="84"/>
    </location>
    <ligand>
        <name>S-adenosyl-L-methionine</name>
        <dbReference type="ChEBI" id="CHEBI:59789"/>
    </ligand>
</feature>
<sequence length="310" mass="34719">MTDYEHISVMANTVVSLLCAELPHHSVIVDGTVGGGGHTLRIAPFVEDKGGKIIGIDVDDYALEKARFALDRYKKTIVFRKGNFADIKEHLAALDIAQANGIVLDLGVSSFHLDDPDRGFSFMQSGPLDMRMDKSAGLTAADVVNTYDESRLYEIIRNYGEERWSRRIVKFIVEQRKKSPLLTTDDLVQVIKNAIPAKFRRSHSIHPATRTFQALRMEVNNELGALESLLDAIPDVLAPGGVVVIISFHSLEDRKVKMRFRELHKTGEFQVLTKKPLVPDDLEISANRRSRSAKLRALKKLVQEDEGEES</sequence>
<keyword evidence="5 7" id="KW-0808">Transferase</keyword>
<evidence type="ECO:0000313" key="9">
    <source>
        <dbReference type="Proteomes" id="UP000266426"/>
    </source>
</evidence>
<keyword evidence="6 7" id="KW-0949">S-adenosyl-L-methionine</keyword>
<feature type="binding site" evidence="7">
    <location>
        <position position="57"/>
    </location>
    <ligand>
        <name>S-adenosyl-L-methionine</name>
        <dbReference type="ChEBI" id="CHEBI:59789"/>
    </ligand>
</feature>
<comment type="similarity">
    <text evidence="1 7">Belongs to the methyltransferase superfamily. RsmH family.</text>
</comment>
<keyword evidence="4 7" id="KW-0489">Methyltransferase</keyword>
<accession>A0A3A4R1Z0</accession>
<proteinExistence type="inferred from homology"/>
<evidence type="ECO:0000256" key="4">
    <source>
        <dbReference type="ARBA" id="ARBA00022603"/>
    </source>
</evidence>
<evidence type="ECO:0000256" key="7">
    <source>
        <dbReference type="HAMAP-Rule" id="MF_01007"/>
    </source>
</evidence>
<dbReference type="SUPFAM" id="SSF81799">
    <property type="entry name" value="Putative methyltransferase TM0872, insert domain"/>
    <property type="match status" value="1"/>
</dbReference>
<dbReference type="Pfam" id="PF01795">
    <property type="entry name" value="Methyltransf_5"/>
    <property type="match status" value="1"/>
</dbReference>
<evidence type="ECO:0000256" key="6">
    <source>
        <dbReference type="ARBA" id="ARBA00022691"/>
    </source>
</evidence>
<comment type="catalytic activity">
    <reaction evidence="7">
        <text>cytidine(1402) in 16S rRNA + S-adenosyl-L-methionine = N(4)-methylcytidine(1402) in 16S rRNA + S-adenosyl-L-homocysteine + H(+)</text>
        <dbReference type="Rhea" id="RHEA:42928"/>
        <dbReference type="Rhea" id="RHEA-COMP:10286"/>
        <dbReference type="Rhea" id="RHEA-COMP:10287"/>
        <dbReference type="ChEBI" id="CHEBI:15378"/>
        <dbReference type="ChEBI" id="CHEBI:57856"/>
        <dbReference type="ChEBI" id="CHEBI:59789"/>
        <dbReference type="ChEBI" id="CHEBI:74506"/>
        <dbReference type="ChEBI" id="CHEBI:82748"/>
        <dbReference type="EC" id="2.1.1.199"/>
    </reaction>
</comment>
<comment type="subcellular location">
    <subcellularLocation>
        <location evidence="7">Cytoplasm</location>
    </subcellularLocation>
</comment>
<dbReference type="EMBL" id="QZJZ01000066">
    <property type="protein sequence ID" value="RJP58466.1"/>
    <property type="molecule type" value="Genomic_DNA"/>
</dbReference>
<evidence type="ECO:0000313" key="8">
    <source>
        <dbReference type="EMBL" id="RJP58466.1"/>
    </source>
</evidence>
<dbReference type="Gene3D" id="3.40.50.150">
    <property type="entry name" value="Vaccinia Virus protein VP39"/>
    <property type="match status" value="1"/>
</dbReference>
<dbReference type="EC" id="2.1.1.199" evidence="7"/>
<dbReference type="FunFam" id="1.10.150.170:FF:000001">
    <property type="entry name" value="Ribosomal RNA small subunit methyltransferase H"/>
    <property type="match status" value="1"/>
</dbReference>
<feature type="binding site" evidence="7">
    <location>
        <begin position="36"/>
        <end position="38"/>
    </location>
    <ligand>
        <name>S-adenosyl-L-methionine</name>
        <dbReference type="ChEBI" id="CHEBI:59789"/>
    </ligand>
</feature>
<dbReference type="PANTHER" id="PTHR11265">
    <property type="entry name" value="S-ADENOSYL-METHYLTRANSFERASE MRAW"/>
    <property type="match status" value="1"/>
</dbReference>
<keyword evidence="3 7" id="KW-0698">rRNA processing</keyword>
<dbReference type="SUPFAM" id="SSF53335">
    <property type="entry name" value="S-adenosyl-L-methionine-dependent methyltransferases"/>
    <property type="match status" value="1"/>
</dbReference>
<feature type="binding site" evidence="7">
    <location>
        <position position="112"/>
    </location>
    <ligand>
        <name>S-adenosyl-L-methionine</name>
        <dbReference type="ChEBI" id="CHEBI:59789"/>
    </ligand>
</feature>
<feature type="binding site" evidence="7">
    <location>
        <position position="105"/>
    </location>
    <ligand>
        <name>S-adenosyl-L-methionine</name>
        <dbReference type="ChEBI" id="CHEBI:59789"/>
    </ligand>
</feature>
<dbReference type="PANTHER" id="PTHR11265:SF0">
    <property type="entry name" value="12S RRNA N4-METHYLCYTIDINE METHYLTRANSFERASE"/>
    <property type="match status" value="1"/>
</dbReference>
<dbReference type="GO" id="GO:0071424">
    <property type="term" value="F:rRNA (cytosine-N4-)-methyltransferase activity"/>
    <property type="evidence" value="ECO:0007669"/>
    <property type="project" value="UniProtKB-UniRule"/>
</dbReference>
<dbReference type="PIRSF" id="PIRSF004486">
    <property type="entry name" value="MraW"/>
    <property type="match status" value="1"/>
</dbReference>
<dbReference type="NCBIfam" id="TIGR00006">
    <property type="entry name" value="16S rRNA (cytosine(1402)-N(4))-methyltransferase RsmH"/>
    <property type="match status" value="1"/>
</dbReference>
<comment type="function">
    <text evidence="7">Specifically methylates the N4 position of cytidine in position 1402 (C1402) of 16S rRNA.</text>
</comment>
<evidence type="ECO:0000256" key="3">
    <source>
        <dbReference type="ARBA" id="ARBA00022552"/>
    </source>
</evidence>
<organism evidence="8 9">
    <name type="scientific">Candidatus Auribacter fodinae</name>
    <dbReference type="NCBI Taxonomy" id="2093366"/>
    <lineage>
        <taxon>Bacteria</taxon>
        <taxon>Pseudomonadati</taxon>
        <taxon>Candidatus Auribacterota</taxon>
        <taxon>Candidatus Auribacteria</taxon>
        <taxon>Candidatus Auribacterales</taxon>
        <taxon>Candidatus Auribacteraceae</taxon>
        <taxon>Candidatus Auribacter</taxon>
    </lineage>
</organism>
<evidence type="ECO:0000256" key="1">
    <source>
        <dbReference type="ARBA" id="ARBA00010396"/>
    </source>
</evidence>
<evidence type="ECO:0000256" key="5">
    <source>
        <dbReference type="ARBA" id="ARBA00022679"/>
    </source>
</evidence>
<dbReference type="CDD" id="cd02440">
    <property type="entry name" value="AdoMet_MTases"/>
    <property type="match status" value="1"/>
</dbReference>
<dbReference type="InterPro" id="IPR002903">
    <property type="entry name" value="RsmH"/>
</dbReference>
<dbReference type="AlphaFoldDB" id="A0A3A4R1Z0"/>
<comment type="caution">
    <text evidence="8">The sequence shown here is derived from an EMBL/GenBank/DDBJ whole genome shotgun (WGS) entry which is preliminary data.</text>
</comment>
<dbReference type="InterPro" id="IPR023397">
    <property type="entry name" value="SAM-dep_MeTrfase_MraW_recog"/>
</dbReference>
<name>A0A3A4R1Z0_9BACT</name>
<dbReference type="HAMAP" id="MF_01007">
    <property type="entry name" value="16SrRNA_methyltr_H"/>
    <property type="match status" value="1"/>
</dbReference>
<protein>
    <recommendedName>
        <fullName evidence="7">Ribosomal RNA small subunit methyltransferase H</fullName>
        <ecNumber evidence="7">2.1.1.199</ecNumber>
    </recommendedName>
    <alternativeName>
        <fullName evidence="7">16S rRNA m(4)C1402 methyltransferase</fullName>
    </alternativeName>
    <alternativeName>
        <fullName evidence="7">rRNA (cytosine-N(4)-)-methyltransferase RsmH</fullName>
    </alternativeName>
</protein>
<keyword evidence="2 7" id="KW-0963">Cytoplasm</keyword>
<dbReference type="Proteomes" id="UP000266426">
    <property type="component" value="Unassembled WGS sequence"/>
</dbReference>
<dbReference type="Gene3D" id="1.10.150.170">
    <property type="entry name" value="Putative methyltransferase TM0872, insert domain"/>
    <property type="match status" value="1"/>
</dbReference>